<evidence type="ECO:0000313" key="2">
    <source>
        <dbReference type="EMBL" id="VEU70108.1"/>
    </source>
</evidence>
<protein>
    <submittedName>
        <fullName evidence="2">Uncharacterized protein</fullName>
    </submittedName>
</protein>
<organism evidence="2 3">
    <name type="scientific">Mycoplasmopsis glycophila</name>
    <dbReference type="NCBI Taxonomy" id="171285"/>
    <lineage>
        <taxon>Bacteria</taxon>
        <taxon>Bacillati</taxon>
        <taxon>Mycoplasmatota</taxon>
        <taxon>Mycoplasmoidales</taxon>
        <taxon>Metamycoplasmataceae</taxon>
        <taxon>Mycoplasmopsis</taxon>
    </lineage>
</organism>
<gene>
    <name evidence="2" type="ORF">NCTC10194_00102</name>
</gene>
<feature type="region of interest" description="Disordered" evidence="1">
    <location>
        <begin position="22"/>
        <end position="48"/>
    </location>
</feature>
<evidence type="ECO:0000313" key="3">
    <source>
        <dbReference type="Proteomes" id="UP000290815"/>
    </source>
</evidence>
<proteinExistence type="predicted"/>
<reference evidence="2 3" key="1">
    <citation type="submission" date="2019-01" db="EMBL/GenBank/DDBJ databases">
        <authorList>
            <consortium name="Pathogen Informatics"/>
        </authorList>
    </citation>
    <scope>NUCLEOTIDE SEQUENCE [LARGE SCALE GENOMIC DNA]</scope>
    <source>
        <strain evidence="2 3">NCTC10194</strain>
    </source>
</reference>
<evidence type="ECO:0000256" key="1">
    <source>
        <dbReference type="SAM" id="MobiDB-lite"/>
    </source>
</evidence>
<dbReference type="Proteomes" id="UP000290815">
    <property type="component" value="Chromosome"/>
</dbReference>
<feature type="compositionally biased region" description="Basic and acidic residues" evidence="1">
    <location>
        <begin position="35"/>
        <end position="48"/>
    </location>
</feature>
<name>A0A449AUE9_9BACT</name>
<dbReference type="EMBL" id="LR215024">
    <property type="protein sequence ID" value="VEU70108.1"/>
    <property type="molecule type" value="Genomic_DNA"/>
</dbReference>
<sequence length="48" mass="5644">MFTKLLIDQKIISRTKRKVLKNVSLKSSKKPKRANSIDKNIEKKENNM</sequence>
<dbReference type="AlphaFoldDB" id="A0A449AUE9"/>
<accession>A0A449AUE9</accession>
<dbReference type="KEGG" id="mgly:NCTC10194_00102"/>
<keyword evidence="3" id="KW-1185">Reference proteome</keyword>